<dbReference type="EMBL" id="BLLB01000002">
    <property type="protein sequence ID" value="GFH02986.1"/>
    <property type="molecule type" value="Genomic_DNA"/>
</dbReference>
<dbReference type="InterPro" id="IPR053860">
    <property type="entry name" value="DUF6932"/>
</dbReference>
<dbReference type="AlphaFoldDB" id="A0A7I9ZQL2"/>
<evidence type="ECO:0000313" key="2">
    <source>
        <dbReference type="Proteomes" id="UP000465304"/>
    </source>
</evidence>
<evidence type="ECO:0008006" key="3">
    <source>
        <dbReference type="Google" id="ProtNLM"/>
    </source>
</evidence>
<organism evidence="1 2">
    <name type="scientific">Mycolicibacterium hippocampi</name>
    <dbReference type="NCBI Taxonomy" id="659824"/>
    <lineage>
        <taxon>Bacteria</taxon>
        <taxon>Bacillati</taxon>
        <taxon>Actinomycetota</taxon>
        <taxon>Actinomycetes</taxon>
        <taxon>Mycobacteriales</taxon>
        <taxon>Mycobacteriaceae</taxon>
        <taxon>Mycolicibacterium</taxon>
    </lineage>
</organism>
<dbReference type="Proteomes" id="UP000465304">
    <property type="component" value="Unassembled WGS sequence"/>
</dbReference>
<sequence length="138" mass="16013">MRGNRFREELVEDLDIYRRQQAKRGLVVSAYWVGGSFVSDKDQPGDIDFTALIDGAASTPDPAAIRDWTNPGKKWARQIHPDVGRLLRLDAYGIVKYPDGDPRLQSYHELRGYWDDWWQRSRKTGQSLSRGYLEVVDW</sequence>
<gene>
    <name evidence="1" type="ORF">MHIP_34690</name>
</gene>
<comment type="caution">
    <text evidence="1">The sequence shown here is derived from an EMBL/GenBank/DDBJ whole genome shotgun (WGS) entry which is preliminary data.</text>
</comment>
<protein>
    <recommendedName>
        <fullName evidence="3">Nucleotidyltransferase</fullName>
    </recommendedName>
</protein>
<evidence type="ECO:0000313" key="1">
    <source>
        <dbReference type="EMBL" id="GFH02986.1"/>
    </source>
</evidence>
<reference evidence="1 2" key="1">
    <citation type="journal article" date="2019" name="Emerg. Microbes Infect.">
        <title>Comprehensive subspecies identification of 175 nontuberculous mycobacteria species based on 7547 genomic profiles.</title>
        <authorList>
            <person name="Matsumoto Y."/>
            <person name="Kinjo T."/>
            <person name="Motooka D."/>
            <person name="Nabeya D."/>
            <person name="Jung N."/>
            <person name="Uechi K."/>
            <person name="Horii T."/>
            <person name="Iida T."/>
            <person name="Fujita J."/>
            <person name="Nakamura S."/>
        </authorList>
    </citation>
    <scope>NUCLEOTIDE SEQUENCE [LARGE SCALE GENOMIC DNA]</scope>
    <source>
        <strain evidence="1 2">JCM 30996</strain>
    </source>
</reference>
<name>A0A7I9ZQL2_9MYCO</name>
<proteinExistence type="predicted"/>
<keyword evidence="2" id="KW-1185">Reference proteome</keyword>
<accession>A0A7I9ZQL2</accession>
<dbReference type="Pfam" id="PF22014">
    <property type="entry name" value="DUF6932"/>
    <property type="match status" value="1"/>
</dbReference>